<evidence type="ECO:0000313" key="3">
    <source>
        <dbReference type="Proteomes" id="UP000193642"/>
    </source>
</evidence>
<keyword evidence="3" id="KW-1185">Reference proteome</keyword>
<feature type="compositionally biased region" description="Polar residues" evidence="1">
    <location>
        <begin position="101"/>
        <end position="115"/>
    </location>
</feature>
<evidence type="ECO:0000313" key="2">
    <source>
        <dbReference type="EMBL" id="ORY51046.1"/>
    </source>
</evidence>
<proteinExistence type="predicted"/>
<feature type="compositionally biased region" description="Polar residues" evidence="1">
    <location>
        <begin position="36"/>
        <end position="56"/>
    </location>
</feature>
<protein>
    <submittedName>
        <fullName evidence="2">Uncharacterized protein</fullName>
    </submittedName>
</protein>
<reference evidence="2 3" key="1">
    <citation type="submission" date="2016-07" db="EMBL/GenBank/DDBJ databases">
        <title>Pervasive Adenine N6-methylation of Active Genes in Fungi.</title>
        <authorList>
            <consortium name="DOE Joint Genome Institute"/>
            <person name="Mondo S.J."/>
            <person name="Dannebaum R.O."/>
            <person name="Kuo R.C."/>
            <person name="Labutti K."/>
            <person name="Haridas S."/>
            <person name="Kuo A."/>
            <person name="Salamov A."/>
            <person name="Ahrendt S.R."/>
            <person name="Lipzen A."/>
            <person name="Sullivan W."/>
            <person name="Andreopoulos W.B."/>
            <person name="Clum A."/>
            <person name="Lindquist E."/>
            <person name="Daum C."/>
            <person name="Ramamoorthy G.K."/>
            <person name="Gryganskyi A."/>
            <person name="Culley D."/>
            <person name="Magnuson J.K."/>
            <person name="James T.Y."/>
            <person name="O'Malley M.A."/>
            <person name="Stajich J.E."/>
            <person name="Spatafora J.W."/>
            <person name="Visel A."/>
            <person name="Grigoriev I.V."/>
        </authorList>
    </citation>
    <scope>NUCLEOTIDE SEQUENCE [LARGE SCALE GENOMIC DNA]</scope>
    <source>
        <strain evidence="2 3">JEL800</strain>
    </source>
</reference>
<organism evidence="2 3">
    <name type="scientific">Rhizoclosmatium globosum</name>
    <dbReference type="NCBI Taxonomy" id="329046"/>
    <lineage>
        <taxon>Eukaryota</taxon>
        <taxon>Fungi</taxon>
        <taxon>Fungi incertae sedis</taxon>
        <taxon>Chytridiomycota</taxon>
        <taxon>Chytridiomycota incertae sedis</taxon>
        <taxon>Chytridiomycetes</taxon>
        <taxon>Chytridiales</taxon>
        <taxon>Chytriomycetaceae</taxon>
        <taxon>Rhizoclosmatium</taxon>
    </lineage>
</organism>
<sequence length="135" mass="15003">MELFSMLVEKSRQAKNFGWKANEPVTLFPNWQDEYYTNTQQTSPSRNSRPGSTTDSPVILPGTFASNAPPLVAPSTPGISAPPPTGSYTPDFRSPSPVSLRRNTTTTMQPHTSLQPHPPPSETPQFKPRWRKQPI</sequence>
<dbReference type="OrthoDB" id="2163396at2759"/>
<comment type="caution">
    <text evidence="2">The sequence shown here is derived from an EMBL/GenBank/DDBJ whole genome shotgun (WGS) entry which is preliminary data.</text>
</comment>
<name>A0A1Y2CVW5_9FUNG</name>
<feature type="region of interest" description="Disordered" evidence="1">
    <location>
        <begin position="36"/>
        <end position="135"/>
    </location>
</feature>
<gene>
    <name evidence="2" type="ORF">BCR33DRAFT_501713</name>
</gene>
<evidence type="ECO:0000256" key="1">
    <source>
        <dbReference type="SAM" id="MobiDB-lite"/>
    </source>
</evidence>
<dbReference type="EMBL" id="MCGO01000006">
    <property type="protein sequence ID" value="ORY51046.1"/>
    <property type="molecule type" value="Genomic_DNA"/>
</dbReference>
<dbReference type="Proteomes" id="UP000193642">
    <property type="component" value="Unassembled WGS sequence"/>
</dbReference>
<dbReference type="AlphaFoldDB" id="A0A1Y2CVW5"/>
<accession>A0A1Y2CVW5</accession>